<keyword evidence="1" id="KW-0472">Membrane</keyword>
<keyword evidence="1" id="KW-1133">Transmembrane helix</keyword>
<feature type="transmembrane region" description="Helical" evidence="1">
    <location>
        <begin position="124"/>
        <end position="142"/>
    </location>
</feature>
<name>B0DNK0_LACBS</name>
<keyword evidence="1" id="KW-0812">Transmembrane</keyword>
<reference evidence="3 4" key="1">
    <citation type="journal article" date="2008" name="Nature">
        <title>The genome of Laccaria bicolor provides insights into mycorrhizal symbiosis.</title>
        <authorList>
            <person name="Martin F."/>
            <person name="Aerts A."/>
            <person name="Ahren D."/>
            <person name="Brun A."/>
            <person name="Danchin E.G.J."/>
            <person name="Duchaussoy F."/>
            <person name="Gibon J."/>
            <person name="Kohler A."/>
            <person name="Lindquist E."/>
            <person name="Pereda V."/>
            <person name="Salamov A."/>
            <person name="Shapiro H.J."/>
            <person name="Wuyts J."/>
            <person name="Blaudez D."/>
            <person name="Buee M."/>
            <person name="Brokstein P."/>
            <person name="Canbaeck B."/>
            <person name="Cohen D."/>
            <person name="Courty P.E."/>
            <person name="Coutinho P.M."/>
            <person name="Delaruelle C."/>
            <person name="Detter J.C."/>
            <person name="Deveau A."/>
            <person name="DiFazio S."/>
            <person name="Duplessis S."/>
            <person name="Fraissinet-Tachet L."/>
            <person name="Lucic E."/>
            <person name="Frey-Klett P."/>
            <person name="Fourrey C."/>
            <person name="Feussner I."/>
            <person name="Gay G."/>
            <person name="Grimwood J."/>
            <person name="Hoegger P.J."/>
            <person name="Jain P."/>
            <person name="Kilaru S."/>
            <person name="Labbe J."/>
            <person name="Lin Y.C."/>
            <person name="Legue V."/>
            <person name="Le Tacon F."/>
            <person name="Marmeisse R."/>
            <person name="Melayah D."/>
            <person name="Montanini B."/>
            <person name="Muratet M."/>
            <person name="Nehls U."/>
            <person name="Niculita-Hirzel H."/>
            <person name="Oudot-Le Secq M.P."/>
            <person name="Peter M."/>
            <person name="Quesneville H."/>
            <person name="Rajashekar B."/>
            <person name="Reich M."/>
            <person name="Rouhier N."/>
            <person name="Schmutz J."/>
            <person name="Yin T."/>
            <person name="Chalot M."/>
            <person name="Henrissat B."/>
            <person name="Kuees U."/>
            <person name="Lucas S."/>
            <person name="Van de Peer Y."/>
            <person name="Podila G.K."/>
            <person name="Polle A."/>
            <person name="Pukkila P.J."/>
            <person name="Richardson P.M."/>
            <person name="Rouze P."/>
            <person name="Sanders I.R."/>
            <person name="Stajich J.E."/>
            <person name="Tunlid A."/>
            <person name="Tuskan G."/>
            <person name="Grigoriev I.V."/>
        </authorList>
    </citation>
    <scope>NUCLEOTIDE SEQUENCE [LARGE SCALE GENOMIC DNA]</scope>
    <source>
        <strain evidence="4">S238N-H82 / ATCC MYA-4686</strain>
    </source>
</reference>
<feature type="chain" id="PRO_5002749356" evidence="2">
    <location>
        <begin position="20"/>
        <end position="144"/>
    </location>
</feature>
<dbReference type="GeneID" id="6081149"/>
<organism evidence="4">
    <name type="scientific">Laccaria bicolor (strain S238N-H82 / ATCC MYA-4686)</name>
    <name type="common">Bicoloured deceiver</name>
    <name type="synonym">Laccaria laccata var. bicolor</name>
    <dbReference type="NCBI Taxonomy" id="486041"/>
    <lineage>
        <taxon>Eukaryota</taxon>
        <taxon>Fungi</taxon>
        <taxon>Dikarya</taxon>
        <taxon>Basidiomycota</taxon>
        <taxon>Agaricomycotina</taxon>
        <taxon>Agaricomycetes</taxon>
        <taxon>Agaricomycetidae</taxon>
        <taxon>Agaricales</taxon>
        <taxon>Agaricineae</taxon>
        <taxon>Hydnangiaceae</taxon>
        <taxon>Laccaria</taxon>
    </lineage>
</organism>
<protein>
    <submittedName>
        <fullName evidence="3">Predicted protein</fullName>
    </submittedName>
</protein>
<keyword evidence="4" id="KW-1185">Reference proteome</keyword>
<dbReference type="AlphaFoldDB" id="B0DNK0"/>
<dbReference type="HOGENOM" id="CLU_1796804_0_0_1"/>
<feature type="transmembrane region" description="Helical" evidence="1">
    <location>
        <begin position="95"/>
        <end position="118"/>
    </location>
</feature>
<evidence type="ECO:0000313" key="4">
    <source>
        <dbReference type="Proteomes" id="UP000001194"/>
    </source>
</evidence>
<evidence type="ECO:0000313" key="3">
    <source>
        <dbReference type="EMBL" id="EDR03880.1"/>
    </source>
</evidence>
<sequence>MPHATWLLWFYCVTSRAWSLLFSPSSSLFSLIGACFSSAIVGTFVKLPATIIIDDTFERMYSSSVRLFMYFSCHGSGDTYATLAIYASTILRRTIILGVDFFYSGVVVSISIIFFRWFFLGFSVMFWAFMFISLQTSAGYHLSW</sequence>
<proteinExistence type="predicted"/>
<gene>
    <name evidence="3" type="ORF">LACBIDRAFT_306689</name>
</gene>
<dbReference type="RefSeq" id="XP_001885448.1">
    <property type="nucleotide sequence ID" value="XM_001885413.1"/>
</dbReference>
<feature type="signal peptide" evidence="2">
    <location>
        <begin position="1"/>
        <end position="19"/>
    </location>
</feature>
<feature type="transmembrane region" description="Helical" evidence="1">
    <location>
        <begin position="29"/>
        <end position="53"/>
    </location>
</feature>
<dbReference type="Proteomes" id="UP000001194">
    <property type="component" value="Unassembled WGS sequence"/>
</dbReference>
<dbReference type="EMBL" id="DS547121">
    <property type="protein sequence ID" value="EDR03880.1"/>
    <property type="molecule type" value="Genomic_DNA"/>
</dbReference>
<keyword evidence="2" id="KW-0732">Signal</keyword>
<accession>B0DNK0</accession>
<evidence type="ECO:0000256" key="2">
    <source>
        <dbReference type="SAM" id="SignalP"/>
    </source>
</evidence>
<evidence type="ECO:0000256" key="1">
    <source>
        <dbReference type="SAM" id="Phobius"/>
    </source>
</evidence>
<dbReference type="InParanoid" id="B0DNK0"/>
<dbReference type="KEGG" id="lbc:LACBIDRAFT_306689"/>